<evidence type="ECO:0000313" key="2">
    <source>
        <dbReference type="EMBL" id="GET87275.1"/>
    </source>
</evidence>
<comment type="caution">
    <text evidence="2">The sequence shown here is derived from an EMBL/GenBank/DDBJ whole genome shotgun (WGS) entry which is preliminary data.</text>
</comment>
<name>A0A640KDW8_LEITA</name>
<feature type="compositionally biased region" description="Acidic residues" evidence="1">
    <location>
        <begin position="141"/>
        <end position="157"/>
    </location>
</feature>
<evidence type="ECO:0000256" key="1">
    <source>
        <dbReference type="SAM" id="MobiDB-lite"/>
    </source>
</evidence>
<proteinExistence type="predicted"/>
<feature type="compositionally biased region" description="Low complexity" evidence="1">
    <location>
        <begin position="127"/>
        <end position="140"/>
    </location>
</feature>
<dbReference type="Proteomes" id="UP000419144">
    <property type="component" value="Unassembled WGS sequence"/>
</dbReference>
<sequence>MASLTSPSPTAAEQVADAPQESLEEAYVRLNTQLLLQLQRLDTAAALRTAEVLQDMLLKPLSSTAQRSGGSGIGNGVAVSPSGSDLFHGSPAEQLLQLRGELQTLVSAASIRAHRSAGFDEDNGSQSTSTETSSRSSTDESSCDDDDDDDDDETEDTELIHDSEIDEDVEETRELAVGGGSNGPQQQQAEIRLLAEALKSWSKVSMEAACASPTEGSCAVSGVTVATSSPVAAQKKRASKPGALQPHPPPPRCKPGTIDKTDSCVAEVGRCPTMPSASSPPPLLPGEGTARVTDDEGLDAEAEAVWVRMQAQVVKEMDRLAIVRKHR</sequence>
<gene>
    <name evidence="2" type="ORF">LtaPh_1508700</name>
</gene>
<feature type="region of interest" description="Disordered" evidence="1">
    <location>
        <begin position="229"/>
        <end position="292"/>
    </location>
</feature>
<dbReference type="EMBL" id="BLBS01000019">
    <property type="protein sequence ID" value="GET87275.1"/>
    <property type="molecule type" value="Genomic_DNA"/>
</dbReference>
<dbReference type="VEuPathDB" id="TriTrypDB:LtaPh_1508700"/>
<dbReference type="OrthoDB" id="268055at2759"/>
<protein>
    <submittedName>
        <fullName evidence="2">Uncharacterized protein</fullName>
    </submittedName>
</protein>
<feature type="region of interest" description="Disordered" evidence="1">
    <location>
        <begin position="116"/>
        <end position="189"/>
    </location>
</feature>
<accession>A0A640KDW8</accession>
<organism evidence="2 3">
    <name type="scientific">Leishmania tarentolae</name>
    <name type="common">Sauroleishmania tarentolae</name>
    <dbReference type="NCBI Taxonomy" id="5689"/>
    <lineage>
        <taxon>Eukaryota</taxon>
        <taxon>Discoba</taxon>
        <taxon>Euglenozoa</taxon>
        <taxon>Kinetoplastea</taxon>
        <taxon>Metakinetoplastina</taxon>
        <taxon>Trypanosomatida</taxon>
        <taxon>Trypanosomatidae</taxon>
        <taxon>Leishmaniinae</taxon>
        <taxon>Leishmania</taxon>
        <taxon>lizard Leishmania</taxon>
    </lineage>
</organism>
<keyword evidence="3" id="KW-1185">Reference proteome</keyword>
<evidence type="ECO:0000313" key="3">
    <source>
        <dbReference type="Proteomes" id="UP000419144"/>
    </source>
</evidence>
<dbReference type="AlphaFoldDB" id="A0A640KDW8"/>
<reference evidence="2" key="1">
    <citation type="submission" date="2019-11" db="EMBL/GenBank/DDBJ databases">
        <title>Leishmania tarentolae CDS.</title>
        <authorList>
            <person name="Goto Y."/>
            <person name="Yamagishi J."/>
        </authorList>
    </citation>
    <scope>NUCLEOTIDE SEQUENCE [LARGE SCALE GENOMIC DNA]</scope>
    <source>
        <strain evidence="2">Parrot Tar II</strain>
    </source>
</reference>